<keyword evidence="5 7" id="KW-0949">S-adenosyl-L-methionine</keyword>
<dbReference type="Gene3D" id="3.40.50.150">
    <property type="entry name" value="Vaccinia Virus protein VP39"/>
    <property type="match status" value="1"/>
</dbReference>
<keyword evidence="11" id="KW-1185">Reference proteome</keyword>
<comment type="catalytic activity">
    <reaction evidence="7">
        <text>adenosine(1518)/adenosine(1519) in 16S rRNA + 4 S-adenosyl-L-methionine = N(6)-dimethyladenosine(1518)/N(6)-dimethyladenosine(1519) in 16S rRNA + 4 S-adenosyl-L-homocysteine + 4 H(+)</text>
        <dbReference type="Rhea" id="RHEA:19609"/>
        <dbReference type="Rhea" id="RHEA-COMP:10232"/>
        <dbReference type="Rhea" id="RHEA-COMP:10233"/>
        <dbReference type="ChEBI" id="CHEBI:15378"/>
        <dbReference type="ChEBI" id="CHEBI:57856"/>
        <dbReference type="ChEBI" id="CHEBI:59789"/>
        <dbReference type="ChEBI" id="CHEBI:74411"/>
        <dbReference type="ChEBI" id="CHEBI:74493"/>
        <dbReference type="EC" id="2.1.1.182"/>
    </reaction>
</comment>
<dbReference type="EMBL" id="CP103423">
    <property type="protein sequence ID" value="UWD34410.1"/>
    <property type="molecule type" value="Genomic_DNA"/>
</dbReference>
<keyword evidence="1 7" id="KW-0963">Cytoplasm</keyword>
<gene>
    <name evidence="7 10" type="primary">rsmA</name>
    <name evidence="7" type="synonym">ksgA</name>
    <name evidence="10" type="ORF">NX772_01095</name>
</gene>
<feature type="binding site" evidence="7 8">
    <location>
        <position position="62"/>
    </location>
    <ligand>
        <name>S-adenosyl-L-methionine</name>
        <dbReference type="ChEBI" id="CHEBI:59789"/>
    </ligand>
</feature>
<dbReference type="PANTHER" id="PTHR11727">
    <property type="entry name" value="DIMETHYLADENOSINE TRANSFERASE"/>
    <property type="match status" value="1"/>
</dbReference>
<dbReference type="PROSITE" id="PS01131">
    <property type="entry name" value="RRNA_A_DIMETH"/>
    <property type="match status" value="1"/>
</dbReference>
<dbReference type="Pfam" id="PF00398">
    <property type="entry name" value="RrnaAD"/>
    <property type="match status" value="1"/>
</dbReference>
<dbReference type="HAMAP" id="MF_00607">
    <property type="entry name" value="16SrRNA_methyltr_A"/>
    <property type="match status" value="1"/>
</dbReference>
<evidence type="ECO:0000256" key="3">
    <source>
        <dbReference type="ARBA" id="ARBA00022603"/>
    </source>
</evidence>
<feature type="binding site" evidence="7 8">
    <location>
        <position position="103"/>
    </location>
    <ligand>
        <name>S-adenosyl-L-methionine</name>
        <dbReference type="ChEBI" id="CHEBI:59789"/>
    </ligand>
</feature>
<comment type="subcellular location">
    <subcellularLocation>
        <location evidence="7">Cytoplasm</location>
    </subcellularLocation>
</comment>
<dbReference type="PROSITE" id="PS51689">
    <property type="entry name" value="SAM_RNA_A_N6_MT"/>
    <property type="match status" value="1"/>
</dbReference>
<feature type="domain" description="Ribosomal RNA adenine methylase transferase N-terminal" evidence="9">
    <location>
        <begin position="22"/>
        <end position="188"/>
    </location>
</feature>
<proteinExistence type="inferred from homology"/>
<evidence type="ECO:0000256" key="5">
    <source>
        <dbReference type="ARBA" id="ARBA00022691"/>
    </source>
</evidence>
<feature type="binding site" evidence="7 8">
    <location>
        <position position="41"/>
    </location>
    <ligand>
        <name>S-adenosyl-L-methionine</name>
        <dbReference type="ChEBI" id="CHEBI:59789"/>
    </ligand>
</feature>
<protein>
    <recommendedName>
        <fullName evidence="7">Ribosomal RNA small subunit methyltransferase A</fullName>
        <ecNumber evidence="7">2.1.1.182</ecNumber>
    </recommendedName>
    <alternativeName>
        <fullName evidence="7">16S rRNA (adenine(1518)-N(6)/adenine(1519)-N(6))-dimethyltransferase</fullName>
    </alternativeName>
    <alternativeName>
        <fullName evidence="7">16S rRNA dimethyladenosine transferase</fullName>
    </alternativeName>
    <alternativeName>
        <fullName evidence="7">16S rRNA dimethylase</fullName>
    </alternativeName>
    <alternativeName>
        <fullName evidence="7">S-adenosylmethionine-6-N', N'-adenosyl(rRNA) dimethyltransferase</fullName>
    </alternativeName>
</protein>
<dbReference type="InterPro" id="IPR023165">
    <property type="entry name" value="rRNA_Ade_diMease-like_C"/>
</dbReference>
<feature type="binding site" evidence="7 8">
    <location>
        <position position="17"/>
    </location>
    <ligand>
        <name>S-adenosyl-L-methionine</name>
        <dbReference type="ChEBI" id="CHEBI:59789"/>
    </ligand>
</feature>
<dbReference type="InterPro" id="IPR020596">
    <property type="entry name" value="rRNA_Ade_Mease_Trfase_CS"/>
</dbReference>
<evidence type="ECO:0000256" key="2">
    <source>
        <dbReference type="ARBA" id="ARBA00022552"/>
    </source>
</evidence>
<dbReference type="InterPro" id="IPR011530">
    <property type="entry name" value="rRNA_adenine_dimethylase"/>
</dbReference>
<feature type="binding site" evidence="7 8">
    <location>
        <position position="15"/>
    </location>
    <ligand>
        <name>S-adenosyl-L-methionine</name>
        <dbReference type="ChEBI" id="CHEBI:59789"/>
    </ligand>
</feature>
<dbReference type="CDD" id="cd02440">
    <property type="entry name" value="AdoMet_MTases"/>
    <property type="match status" value="1"/>
</dbReference>
<dbReference type="InterPro" id="IPR020598">
    <property type="entry name" value="rRNA_Ade_methylase_Trfase_N"/>
</dbReference>
<dbReference type="GO" id="GO:0052908">
    <property type="term" value="F:16S rRNA (adenine(1518)-N(6)/adenine(1519)-N(6))-dimethyltransferase activity"/>
    <property type="evidence" value="ECO:0007669"/>
    <property type="project" value="UniProtKB-EC"/>
</dbReference>
<reference evidence="10" key="1">
    <citation type="submission" date="2022-08" db="EMBL/GenBank/DDBJ databases">
        <title>Complete genome sequence of Mycoplasma molare type strain H 542.</title>
        <authorList>
            <person name="Spergser J."/>
        </authorList>
    </citation>
    <scope>NUCLEOTIDE SEQUENCE</scope>
    <source>
        <strain evidence="10">H 542</strain>
    </source>
</reference>
<dbReference type="Proteomes" id="UP001058364">
    <property type="component" value="Chromosome"/>
</dbReference>
<evidence type="ECO:0000256" key="7">
    <source>
        <dbReference type="HAMAP-Rule" id="MF_00607"/>
    </source>
</evidence>
<dbReference type="Gene3D" id="1.10.8.100">
    <property type="entry name" value="Ribosomal RNA adenine dimethylase-like, domain 2"/>
    <property type="match status" value="1"/>
</dbReference>
<dbReference type="PANTHER" id="PTHR11727:SF7">
    <property type="entry name" value="DIMETHYLADENOSINE TRANSFERASE-RELATED"/>
    <property type="match status" value="1"/>
</dbReference>
<dbReference type="EC" id="2.1.1.182" evidence="7"/>
<keyword evidence="3 7" id="KW-0489">Methyltransferase</keyword>
<evidence type="ECO:0000256" key="4">
    <source>
        <dbReference type="ARBA" id="ARBA00022679"/>
    </source>
</evidence>
<dbReference type="NCBIfam" id="TIGR00755">
    <property type="entry name" value="ksgA"/>
    <property type="match status" value="1"/>
</dbReference>
<evidence type="ECO:0000256" key="6">
    <source>
        <dbReference type="ARBA" id="ARBA00022884"/>
    </source>
</evidence>
<keyword evidence="2 7" id="KW-0698">rRNA processing</keyword>
<dbReference type="SMART" id="SM00650">
    <property type="entry name" value="rADc"/>
    <property type="match status" value="1"/>
</dbReference>
<feature type="binding site" evidence="7 8">
    <location>
        <position position="86"/>
    </location>
    <ligand>
        <name>S-adenosyl-L-methionine</name>
        <dbReference type="ChEBI" id="CHEBI:59789"/>
    </ligand>
</feature>
<evidence type="ECO:0000313" key="11">
    <source>
        <dbReference type="Proteomes" id="UP001058364"/>
    </source>
</evidence>
<comment type="similarity">
    <text evidence="7">Belongs to the class I-like SAM-binding methyltransferase superfamily. rRNA adenine N(6)-methyltransferase family. RsmA subfamily.</text>
</comment>
<dbReference type="InterPro" id="IPR001737">
    <property type="entry name" value="KsgA/Erm"/>
</dbReference>
<dbReference type="InterPro" id="IPR029063">
    <property type="entry name" value="SAM-dependent_MTases_sf"/>
</dbReference>
<evidence type="ECO:0000256" key="1">
    <source>
        <dbReference type="ARBA" id="ARBA00022490"/>
    </source>
</evidence>
<name>A0ABY5TV25_9BACT</name>
<accession>A0ABY5TV25</accession>
<keyword evidence="6 7" id="KW-0694">RNA-binding</keyword>
<evidence type="ECO:0000313" key="10">
    <source>
        <dbReference type="EMBL" id="UWD34410.1"/>
    </source>
</evidence>
<dbReference type="RefSeq" id="WP_036450091.1">
    <property type="nucleotide sequence ID" value="NZ_CP103423.1"/>
</dbReference>
<keyword evidence="4 7" id="KW-0808">Transferase</keyword>
<organism evidence="10 11">
    <name type="scientific">Mesomycoplasma molare</name>
    <dbReference type="NCBI Taxonomy" id="171288"/>
    <lineage>
        <taxon>Bacteria</taxon>
        <taxon>Bacillati</taxon>
        <taxon>Mycoplasmatota</taxon>
        <taxon>Mycoplasmoidales</taxon>
        <taxon>Metamycoplasmataceae</taxon>
        <taxon>Mesomycoplasma</taxon>
    </lineage>
</organism>
<comment type="function">
    <text evidence="7">Specifically dimethylates two adjacent adenosines (A1518 and A1519) in the loop of a conserved hairpin near the 3'-end of 16S rRNA in the 30S particle. May play a critical role in biogenesis of 30S subunits.</text>
</comment>
<evidence type="ECO:0000256" key="8">
    <source>
        <dbReference type="PROSITE-ProRule" id="PRU01026"/>
    </source>
</evidence>
<sequence length="258" mass="29992">MINKNIKAKKHLGQNFLIDKNIINKIIEVSEIKDKDVIEIGPGQGAITELLVKEAKSLIAYEIDSDMISILNSKIKGENFTLINSDFLKNDLNWKEKKHLVANLPYYITSDIIFKIFKNISLFSKMTIMVQEEVADRIKALKNTPEYSKLSVSCQFLAEIKKEFVVPPSCFLPKPKVNSAIITLNFKENLDQNYVNEFLNFIKICFSMKRKTLFNNLKTTFTKNKILEVLKINNLKENIRPQELEWGEYEKLFKDFKN</sequence>
<dbReference type="SUPFAM" id="SSF53335">
    <property type="entry name" value="S-adenosyl-L-methionine-dependent methyltransferases"/>
    <property type="match status" value="1"/>
</dbReference>
<evidence type="ECO:0000259" key="9">
    <source>
        <dbReference type="SMART" id="SM00650"/>
    </source>
</evidence>